<organism evidence="1 2">
    <name type="scientific">Gluconacetobacter sacchari</name>
    <dbReference type="NCBI Taxonomy" id="92759"/>
    <lineage>
        <taxon>Bacteria</taxon>
        <taxon>Pseudomonadati</taxon>
        <taxon>Pseudomonadota</taxon>
        <taxon>Alphaproteobacteria</taxon>
        <taxon>Acetobacterales</taxon>
        <taxon>Acetobacteraceae</taxon>
        <taxon>Gluconacetobacter</taxon>
    </lineage>
</organism>
<dbReference type="RefSeq" id="WP_182996962.1">
    <property type="nucleotide sequence ID" value="NZ_JABEQJ010000008.1"/>
</dbReference>
<sequence length="102" mass="11406">MTVATVLIEDRRLRILKAIQQMGDDRLSEIILTRALRADGYPADFDVIRADFAWLERQGCLRVEKLPTDGRDEIWVGALTATGSRVADGVQMIHGIARSLAR</sequence>
<protein>
    <recommendedName>
        <fullName evidence="3">ArsR family transcriptional regulator</fullName>
    </recommendedName>
</protein>
<comment type="caution">
    <text evidence="1">The sequence shown here is derived from an EMBL/GenBank/DDBJ whole genome shotgun (WGS) entry which is preliminary data.</text>
</comment>
<gene>
    <name evidence="1" type="ORF">HLH48_07925</name>
</gene>
<reference evidence="1 2" key="1">
    <citation type="submission" date="2020-04" db="EMBL/GenBank/DDBJ databases">
        <title>Description of novel Gluconacetobacter.</title>
        <authorList>
            <person name="Sombolestani A."/>
        </authorList>
    </citation>
    <scope>NUCLEOTIDE SEQUENCE [LARGE SCALE GENOMIC DNA]</scope>
    <source>
        <strain evidence="1 2">LMG 19747</strain>
    </source>
</reference>
<dbReference type="AlphaFoldDB" id="A0A7W4IC12"/>
<proteinExistence type="predicted"/>
<evidence type="ECO:0008006" key="3">
    <source>
        <dbReference type="Google" id="ProtNLM"/>
    </source>
</evidence>
<evidence type="ECO:0000313" key="2">
    <source>
        <dbReference type="Proteomes" id="UP000589085"/>
    </source>
</evidence>
<evidence type="ECO:0000313" key="1">
    <source>
        <dbReference type="EMBL" id="MBB2160101.1"/>
    </source>
</evidence>
<dbReference type="EMBL" id="JABEQJ010000008">
    <property type="protein sequence ID" value="MBB2160101.1"/>
    <property type="molecule type" value="Genomic_DNA"/>
</dbReference>
<accession>A0A7W4IC12</accession>
<name>A0A7W4IC12_9PROT</name>
<dbReference type="Proteomes" id="UP000589085">
    <property type="component" value="Unassembled WGS sequence"/>
</dbReference>